<dbReference type="InterPro" id="IPR052108">
    <property type="entry name" value="MEGF/SIB"/>
</dbReference>
<feature type="disulfide bond" evidence="2">
    <location>
        <begin position="419"/>
        <end position="428"/>
    </location>
</feature>
<keyword evidence="1 2" id="KW-1015">Disulfide bond</keyword>
<feature type="disulfide bond" evidence="2">
    <location>
        <begin position="368"/>
        <end position="377"/>
    </location>
</feature>
<dbReference type="VEuPathDB" id="FungiDB:SPRG_19706"/>
<reference evidence="5 6" key="1">
    <citation type="journal article" date="2013" name="PLoS Genet.">
        <title>Distinctive expansion of potential virulence genes in the genome of the oomycete fish pathogen Saprolegnia parasitica.</title>
        <authorList>
            <person name="Jiang R.H."/>
            <person name="de Bruijn I."/>
            <person name="Haas B.J."/>
            <person name="Belmonte R."/>
            <person name="Lobach L."/>
            <person name="Christie J."/>
            <person name="van den Ackerveken G."/>
            <person name="Bottin A."/>
            <person name="Bulone V."/>
            <person name="Diaz-Moreno S.M."/>
            <person name="Dumas B."/>
            <person name="Fan L."/>
            <person name="Gaulin E."/>
            <person name="Govers F."/>
            <person name="Grenville-Briggs L.J."/>
            <person name="Horner N.R."/>
            <person name="Levin J.Z."/>
            <person name="Mammella M."/>
            <person name="Meijer H.J."/>
            <person name="Morris P."/>
            <person name="Nusbaum C."/>
            <person name="Oome S."/>
            <person name="Phillips A.J."/>
            <person name="van Rooyen D."/>
            <person name="Rzeszutek E."/>
            <person name="Saraiva M."/>
            <person name="Secombes C.J."/>
            <person name="Seidl M.F."/>
            <person name="Snel B."/>
            <person name="Stassen J.H."/>
            <person name="Sykes S."/>
            <person name="Tripathy S."/>
            <person name="van den Berg H."/>
            <person name="Vega-Arreguin J.C."/>
            <person name="Wawra S."/>
            <person name="Young S.K."/>
            <person name="Zeng Q."/>
            <person name="Dieguez-Uribeondo J."/>
            <person name="Russ C."/>
            <person name="Tyler B.M."/>
            <person name="van West P."/>
        </authorList>
    </citation>
    <scope>NUCLEOTIDE SEQUENCE [LARGE SCALE GENOMIC DNA]</scope>
    <source>
        <strain evidence="5 6">CBS 223.65</strain>
    </source>
</reference>
<dbReference type="PRINTS" id="PR00011">
    <property type="entry name" value="EGFLAMININ"/>
</dbReference>
<dbReference type="Pfam" id="PF07974">
    <property type="entry name" value="EGF_2"/>
    <property type="match status" value="2"/>
</dbReference>
<accession>A0A067CGE3</accession>
<name>A0A067CGE3_SAPPC</name>
<dbReference type="PANTHER" id="PTHR24035">
    <property type="entry name" value="MULTIPLE EPIDERMAL GROWTH FACTOR-LIKE DOMAINS PROTEIN"/>
    <property type="match status" value="1"/>
</dbReference>
<dbReference type="PROSITE" id="PS50026">
    <property type="entry name" value="EGF_3"/>
    <property type="match status" value="3"/>
</dbReference>
<feature type="domain" description="EGF-like" evidence="4">
    <location>
        <begin position="69"/>
        <end position="104"/>
    </location>
</feature>
<keyword evidence="3" id="KW-0732">Signal</keyword>
<dbReference type="InterPro" id="IPR000742">
    <property type="entry name" value="EGF"/>
</dbReference>
<dbReference type="GeneID" id="24140997"/>
<dbReference type="InterPro" id="IPR013111">
    <property type="entry name" value="EGF_extracell"/>
</dbReference>
<sequence length="685" mass="70039">MRVLQASLVAAAIALAMAATCCPNSCSGKGKCNIAGNGCVCSCFAGFLGADCSKRACPTGKAWASTGTGVDQAHVRSVCSNRGTCDHATGVCRCDPGFTGAACDRMGCPGGCGKNGECRSMKYLATQKDAGLPPPVVYTQVWDSDMIYGCMCLDRHTGPDCSQTLCPTGDDPLTGFAGDLVFGQQLNEMQAITCAATAGTFTLSFRGLSTVPIQWNDPVAVFAAKLNALSSLAHVAVTYASTTLLACPPAGNVIAIEFLQDFGPQPLLVGNPASLVYTAVGGAVQLETTRLQAGTKENAPCSNRGTCDVGTGVCTCYAGFDTSDGYGNLGARGDCGATTGPVTNCPGTVTPCSGHGYCSGEPQYACLCYQGWTSGDCSIRTCPQGPAWFDTPTNNNDAHHDAICSNAGICNQATGLCECASGFEGAACQRLACPTTTTEPCSGHGQCLTQGRLSLQSTSWNGSPTPFTYGATPNHPMTWDAHHIQGCYCDTGFAGHDCALRTCAVGDNPRTTGQTNEMQVLICTATAPSTFQISFRGQTSGPIATTATAAHVAAALGLVPAIGAVSVVFSAGATTVCTPAGTNLVHVTFLTTSGDVPPMTAVVANTVAIPSFLVATDGASGSIRGTTESEPCSGGGVCNHATGLCACFPDFAQSDERGQAGLSEDCGYLVPYQGDMIYYSYEDSA</sequence>
<dbReference type="PROSITE" id="PS00022">
    <property type="entry name" value="EGF_1"/>
    <property type="match status" value="2"/>
</dbReference>
<organism evidence="5 6">
    <name type="scientific">Saprolegnia parasitica (strain CBS 223.65)</name>
    <dbReference type="NCBI Taxonomy" id="695850"/>
    <lineage>
        <taxon>Eukaryota</taxon>
        <taxon>Sar</taxon>
        <taxon>Stramenopiles</taxon>
        <taxon>Oomycota</taxon>
        <taxon>Saprolegniomycetes</taxon>
        <taxon>Saprolegniales</taxon>
        <taxon>Saprolegniaceae</taxon>
        <taxon>Saprolegnia</taxon>
    </lineage>
</organism>
<dbReference type="Proteomes" id="UP000030745">
    <property type="component" value="Unassembled WGS sequence"/>
</dbReference>
<dbReference type="KEGG" id="spar:SPRG_19706"/>
<evidence type="ECO:0000256" key="2">
    <source>
        <dbReference type="PROSITE-ProRule" id="PRU00076"/>
    </source>
</evidence>
<feature type="disulfide bond" evidence="2">
    <location>
        <begin position="94"/>
        <end position="103"/>
    </location>
</feature>
<feature type="domain" description="EGF-like" evidence="4">
    <location>
        <begin position="341"/>
        <end position="378"/>
    </location>
</feature>
<dbReference type="Gene3D" id="2.170.300.10">
    <property type="entry name" value="Tie2 ligand-binding domain superfamily"/>
    <property type="match status" value="1"/>
</dbReference>
<evidence type="ECO:0000259" key="4">
    <source>
        <dbReference type="PROSITE" id="PS50026"/>
    </source>
</evidence>
<feature type="signal peptide" evidence="3">
    <location>
        <begin position="1"/>
        <end position="18"/>
    </location>
</feature>
<dbReference type="Gene3D" id="2.10.25.10">
    <property type="entry name" value="Laminin"/>
    <property type="match status" value="1"/>
</dbReference>
<dbReference type="RefSeq" id="XP_012199526.1">
    <property type="nucleotide sequence ID" value="XM_012344136.1"/>
</dbReference>
<dbReference type="AlphaFoldDB" id="A0A067CGE3"/>
<dbReference type="EMBL" id="KK583204">
    <property type="protein sequence ID" value="KDO29819.1"/>
    <property type="molecule type" value="Genomic_DNA"/>
</dbReference>
<protein>
    <recommendedName>
        <fullName evidence="4">EGF-like domain-containing protein</fullName>
    </recommendedName>
</protein>
<proteinExistence type="predicted"/>
<feature type="chain" id="PRO_5001637725" description="EGF-like domain-containing protein" evidence="3">
    <location>
        <begin position="19"/>
        <end position="685"/>
    </location>
</feature>
<keyword evidence="6" id="KW-1185">Reference proteome</keyword>
<evidence type="ECO:0000256" key="3">
    <source>
        <dbReference type="SAM" id="SignalP"/>
    </source>
</evidence>
<evidence type="ECO:0000256" key="1">
    <source>
        <dbReference type="ARBA" id="ARBA00023157"/>
    </source>
</evidence>
<dbReference type="OMA" id="DCARRSC"/>
<dbReference type="PROSITE" id="PS01186">
    <property type="entry name" value="EGF_2"/>
    <property type="match status" value="3"/>
</dbReference>
<feature type="domain" description="EGF-like" evidence="4">
    <location>
        <begin position="395"/>
        <end position="429"/>
    </location>
</feature>
<keyword evidence="2" id="KW-0245">EGF-like domain</keyword>
<comment type="caution">
    <text evidence="2">Lacks conserved residue(s) required for the propagation of feature annotation.</text>
</comment>
<gene>
    <name evidence="5" type="ORF">SPRG_19706</name>
</gene>
<evidence type="ECO:0000313" key="5">
    <source>
        <dbReference type="EMBL" id="KDO29819.1"/>
    </source>
</evidence>
<dbReference type="OrthoDB" id="442731at2759"/>
<dbReference type="STRING" id="695850.A0A067CGE3"/>
<dbReference type="SMART" id="SM00181">
    <property type="entry name" value="EGF"/>
    <property type="match status" value="6"/>
</dbReference>
<evidence type="ECO:0000313" key="6">
    <source>
        <dbReference type="Proteomes" id="UP000030745"/>
    </source>
</evidence>